<name>A0A1V1I066_9FIRM</name>
<dbReference type="KEGG" id="ril:CRIB_881"/>
<dbReference type="EMBL" id="LN555523">
    <property type="protein sequence ID" value="CED93632.1"/>
    <property type="molecule type" value="Genomic_DNA"/>
</dbReference>
<evidence type="ECO:0000313" key="3">
    <source>
        <dbReference type="EMBL" id="CED93632.1"/>
    </source>
</evidence>
<dbReference type="InterPro" id="IPR021729">
    <property type="entry name" value="DUF3298"/>
</dbReference>
<dbReference type="AlphaFoldDB" id="A0A1V1I066"/>
<evidence type="ECO:0000259" key="1">
    <source>
        <dbReference type="Pfam" id="PF11738"/>
    </source>
</evidence>
<evidence type="ECO:0000259" key="2">
    <source>
        <dbReference type="Pfam" id="PF13739"/>
    </source>
</evidence>
<dbReference type="Proteomes" id="UP000245622">
    <property type="component" value="Chromosome 1"/>
</dbReference>
<dbReference type="InterPro" id="IPR025303">
    <property type="entry name" value="PdaC"/>
</dbReference>
<evidence type="ECO:0000313" key="4">
    <source>
        <dbReference type="Proteomes" id="UP000245622"/>
    </source>
</evidence>
<dbReference type="Pfam" id="PF11738">
    <property type="entry name" value="DUF3298"/>
    <property type="match status" value="1"/>
</dbReference>
<dbReference type="Gene3D" id="3.90.640.20">
    <property type="entry name" value="Heat-shock cognate protein, ATPase"/>
    <property type="match status" value="1"/>
</dbReference>
<dbReference type="Pfam" id="PF13739">
    <property type="entry name" value="PdaC"/>
    <property type="match status" value="1"/>
</dbReference>
<gene>
    <name evidence="3" type="ORF">CRIB_881</name>
</gene>
<proteinExistence type="predicted"/>
<protein>
    <submittedName>
        <fullName evidence="3">Anti-sigma-V factor RsiV</fullName>
    </submittedName>
</protein>
<reference evidence="3 4" key="1">
    <citation type="submission" date="2014-04" db="EMBL/GenBank/DDBJ databases">
        <authorList>
            <person name="Hornung B.V."/>
        </authorList>
    </citation>
    <scope>NUCLEOTIDE SEQUENCE [LARGE SCALE GENOMIC DNA]</scope>
    <source>
        <strain evidence="3 4">CRIB</strain>
    </source>
</reference>
<keyword evidence="4" id="KW-1185">Reference proteome</keyword>
<dbReference type="InterPro" id="IPR037126">
    <property type="entry name" value="PdaC/RsiV-like_sf"/>
</dbReference>
<dbReference type="RefSeq" id="WP_243633577.1">
    <property type="nucleotide sequence ID" value="NZ_CAOQOH010000001.1"/>
</dbReference>
<organism evidence="3 4">
    <name type="scientific">Romboutsia ilealis</name>
    <dbReference type="NCBI Taxonomy" id="1115758"/>
    <lineage>
        <taxon>Bacteria</taxon>
        <taxon>Bacillati</taxon>
        <taxon>Bacillota</taxon>
        <taxon>Clostridia</taxon>
        <taxon>Peptostreptococcales</taxon>
        <taxon>Peptostreptococcaceae</taxon>
        <taxon>Romboutsia</taxon>
    </lineage>
</organism>
<dbReference type="Gene3D" id="3.30.565.40">
    <property type="entry name" value="Fervidobacterium nodosum Rt17-B1 like"/>
    <property type="match status" value="1"/>
</dbReference>
<accession>A0A1V1I066</accession>
<feature type="domain" description="Deacetylase PdaC" evidence="2">
    <location>
        <begin position="94"/>
        <end position="170"/>
    </location>
</feature>
<feature type="domain" description="DUF3298" evidence="1">
    <location>
        <begin position="200"/>
        <end position="278"/>
    </location>
</feature>
<sequence>MNNKEFKNLKDTYMNIEIPDNLDEVVNDALNNKSIKIKRKTINRWSSVAASVCVVVGAINLSPTFANTLEEIPVIGNVIKIINFRNYRIDENGFYVSIDIPKIEGLKNKDLEYRLNKDFEEEGKKLYQEYLKEMETLKSEGIEGRDLVKSWYEVKTDNDEILSLVIFNYYAQGSSNTTRKFYNINKKDQTVLTLEGMFAGTDYVNIISENIKEQMREKMKENPNEHYWLDEDMEGLNFTKINKDQGFYINDNNELVICFDKYEVGPGSTGLAEFVIPKEITSKLMK</sequence>